<organism evidence="1 2">
    <name type="scientific">Pseudomonas savastanoi pv. glycinea</name>
    <name type="common">Pseudomonas syringae pv. glycinea</name>
    <dbReference type="NCBI Taxonomy" id="318"/>
    <lineage>
        <taxon>Bacteria</taxon>
        <taxon>Pseudomonadati</taxon>
        <taxon>Pseudomonadota</taxon>
        <taxon>Gammaproteobacteria</taxon>
        <taxon>Pseudomonadales</taxon>
        <taxon>Pseudomonadaceae</taxon>
        <taxon>Pseudomonas</taxon>
    </lineage>
</organism>
<dbReference type="Proteomes" id="UP000280599">
    <property type="component" value="Unassembled WGS sequence"/>
</dbReference>
<proteinExistence type="predicted"/>
<name>A0A3M3VB77_PSESG</name>
<dbReference type="RefSeq" id="WP_004654020.1">
    <property type="nucleotide sequence ID" value="NZ_RBOT01000530.1"/>
</dbReference>
<comment type="caution">
    <text evidence="1">The sequence shown here is derived from an EMBL/GenBank/DDBJ whole genome shotgun (WGS) entry which is preliminary data.</text>
</comment>
<reference evidence="1 2" key="1">
    <citation type="submission" date="2018-08" db="EMBL/GenBank/DDBJ databases">
        <title>Recombination of ecologically and evolutionarily significant loci maintains genetic cohesion in the Pseudomonas syringae species complex.</title>
        <authorList>
            <person name="Dillon M."/>
            <person name="Thakur S."/>
            <person name="Almeida R.N.D."/>
            <person name="Weir B.S."/>
            <person name="Guttman D.S."/>
        </authorList>
    </citation>
    <scope>NUCLEOTIDE SEQUENCE [LARGE SCALE GENOMIC DNA]</scope>
    <source>
        <strain evidence="1 2">ICMP 867</strain>
    </source>
</reference>
<accession>A0A3M3VB77</accession>
<evidence type="ECO:0000313" key="2">
    <source>
        <dbReference type="Proteomes" id="UP000280599"/>
    </source>
</evidence>
<dbReference type="EMBL" id="RBPT01000313">
    <property type="protein sequence ID" value="RMO42808.1"/>
    <property type="molecule type" value="Genomic_DNA"/>
</dbReference>
<gene>
    <name evidence="1" type="ORF">ALQ41_200081</name>
</gene>
<protein>
    <submittedName>
        <fullName evidence="1">Uncharacterized protein</fullName>
    </submittedName>
</protein>
<evidence type="ECO:0000313" key="1">
    <source>
        <dbReference type="EMBL" id="RMO42808.1"/>
    </source>
</evidence>
<sequence length="150" mass="16905">MINNLPVDVEFGIADFFESAAYSLEKLFRKKIGLPDASQEIPNIPYKIGELIGNHYTKNFSEASLIMIMLTASQNASPHRAYAALIKQFAEYNLKEDEIRKRLTGHTIKLIKTNESWINQIVLQVKSAFPTGDPAFGDLIIDLFESIKSI</sequence>
<dbReference type="AlphaFoldDB" id="A0A3M3VB77"/>